<accession>A0ABU9VNN6</accession>
<evidence type="ECO:0000313" key="3">
    <source>
        <dbReference type="EMBL" id="MEN0645524.1"/>
    </source>
</evidence>
<feature type="transmembrane region" description="Helical" evidence="1">
    <location>
        <begin position="21"/>
        <end position="48"/>
    </location>
</feature>
<dbReference type="CDD" id="cd12797">
    <property type="entry name" value="M23_peptidase"/>
    <property type="match status" value="1"/>
</dbReference>
<name>A0ABU9VNN6_9BACI</name>
<comment type="caution">
    <text evidence="3">The sequence shown here is derived from an EMBL/GenBank/DDBJ whole genome shotgun (WGS) entry which is preliminary data.</text>
</comment>
<keyword evidence="1" id="KW-0472">Membrane</keyword>
<dbReference type="SUPFAM" id="SSF51261">
    <property type="entry name" value="Duplicated hybrid motif"/>
    <property type="match status" value="1"/>
</dbReference>
<evidence type="ECO:0000259" key="2">
    <source>
        <dbReference type="Pfam" id="PF01551"/>
    </source>
</evidence>
<dbReference type="PANTHER" id="PTHR21666:SF270">
    <property type="entry name" value="MUREIN HYDROLASE ACTIVATOR ENVC"/>
    <property type="match status" value="1"/>
</dbReference>
<reference evidence="3 4" key="1">
    <citation type="submission" date="2024-03" db="EMBL/GenBank/DDBJ databases">
        <title>Bacilli Hybrid Assemblies.</title>
        <authorList>
            <person name="Kovac J."/>
        </authorList>
    </citation>
    <scope>NUCLEOTIDE SEQUENCE [LARGE SCALE GENOMIC DNA]</scope>
    <source>
        <strain evidence="3 4">FSL R7-0666</strain>
    </source>
</reference>
<dbReference type="EC" id="3.4.24.-" evidence="3"/>
<evidence type="ECO:0000313" key="4">
    <source>
        <dbReference type="Proteomes" id="UP001418796"/>
    </source>
</evidence>
<dbReference type="InterPro" id="IPR011055">
    <property type="entry name" value="Dup_hybrid_motif"/>
</dbReference>
<dbReference type="Pfam" id="PF01551">
    <property type="entry name" value="Peptidase_M23"/>
    <property type="match status" value="1"/>
</dbReference>
<dbReference type="InterPro" id="IPR016047">
    <property type="entry name" value="M23ase_b-sheet_dom"/>
</dbReference>
<keyword evidence="1" id="KW-0812">Transmembrane</keyword>
<dbReference type="PANTHER" id="PTHR21666">
    <property type="entry name" value="PEPTIDASE-RELATED"/>
    <property type="match status" value="1"/>
</dbReference>
<protein>
    <submittedName>
        <fullName evidence="3">M23 family metallopeptidase</fullName>
        <ecNumber evidence="3">3.4.24.-</ecNumber>
    </submittedName>
</protein>
<gene>
    <name evidence="3" type="ORF">MKY91_20375</name>
</gene>
<dbReference type="GO" id="GO:0016787">
    <property type="term" value="F:hydrolase activity"/>
    <property type="evidence" value="ECO:0007669"/>
    <property type="project" value="UniProtKB-KW"/>
</dbReference>
<keyword evidence="4" id="KW-1185">Reference proteome</keyword>
<sequence length="350" mass="37345">MDGLKNILRNMPLLYMIVSNPLVLVLFFLIGFVMLFIFTTVFIGGGAYKGHEESMVDTPAFASCSLGELNDGAFYSNFNSGKAGVFEGMGDTFVEAAENNQIDPVLLAAIAWHETGAGKSRAVKLYNNPGGLMNPSTGSLFRYGSLSEGIDKMASNLYRLYIAQGLVTIPDIGGKYAPIGVSNDPTNLNSHWVPVVTKLVTQFGGLTMNCTDDFLESSGEWGMPIVGSRVTSPFGNRIHPIYGGISFHKGVDFSCSRDQAIFATQDGTVEVVSIGWTGGYGNYILLKHGVMYSAYAHLNSVDVSQGSTVKQGERIGGCGTTGSSTGNHLHFEIKSGASTGHKDPLKYVGG</sequence>
<dbReference type="RefSeq" id="WP_343132192.1">
    <property type="nucleotide sequence ID" value="NZ_JBCITK010000002.1"/>
</dbReference>
<keyword evidence="3" id="KW-0378">Hydrolase</keyword>
<evidence type="ECO:0000256" key="1">
    <source>
        <dbReference type="SAM" id="Phobius"/>
    </source>
</evidence>
<dbReference type="EMBL" id="JBCITK010000002">
    <property type="protein sequence ID" value="MEN0645524.1"/>
    <property type="molecule type" value="Genomic_DNA"/>
</dbReference>
<keyword evidence="1" id="KW-1133">Transmembrane helix</keyword>
<dbReference type="InterPro" id="IPR050570">
    <property type="entry name" value="Cell_wall_metabolism_enzyme"/>
</dbReference>
<dbReference type="Proteomes" id="UP001418796">
    <property type="component" value="Unassembled WGS sequence"/>
</dbReference>
<dbReference type="Gene3D" id="2.70.70.10">
    <property type="entry name" value="Glucose Permease (Domain IIA)"/>
    <property type="match status" value="1"/>
</dbReference>
<proteinExistence type="predicted"/>
<organism evidence="3 4">
    <name type="scientific">Alkalicoccobacillus gibsonii</name>
    <dbReference type="NCBI Taxonomy" id="79881"/>
    <lineage>
        <taxon>Bacteria</taxon>
        <taxon>Bacillati</taxon>
        <taxon>Bacillota</taxon>
        <taxon>Bacilli</taxon>
        <taxon>Bacillales</taxon>
        <taxon>Bacillaceae</taxon>
        <taxon>Alkalicoccobacillus</taxon>
    </lineage>
</organism>
<feature type="domain" description="M23ase beta-sheet core" evidence="2">
    <location>
        <begin position="247"/>
        <end position="335"/>
    </location>
</feature>